<dbReference type="Proteomes" id="UP000704176">
    <property type="component" value="Unassembled WGS sequence"/>
</dbReference>
<comment type="caution">
    <text evidence="1">The sequence shown here is derived from an EMBL/GenBank/DDBJ whole genome shotgun (WGS) entry which is preliminary data.</text>
</comment>
<accession>A0ABS7VJY4</accession>
<reference evidence="1 2" key="1">
    <citation type="submission" date="2021-09" db="EMBL/GenBank/DDBJ databases">
        <title>The complete genome sequence of a new microorganism.</title>
        <authorList>
            <person name="Zi Z."/>
        </authorList>
    </citation>
    <scope>NUCLEOTIDE SEQUENCE [LARGE SCALE GENOMIC DNA]</scope>
    <source>
        <strain evidence="1 2">WGZ8</strain>
    </source>
</reference>
<dbReference type="RefSeq" id="WP_224311334.1">
    <property type="nucleotide sequence ID" value="NZ_JAIRBM010000002.1"/>
</dbReference>
<gene>
    <name evidence="1" type="ORF">K9B37_03060</name>
</gene>
<keyword evidence="1" id="KW-0378">Hydrolase</keyword>
<sequence>MRRELAITHVRRVEATCEPFTWRWAEEHRDAIAENWRRRVSAKPKMFNGKVLLVSQISVTPDVCRNVYFETDYANLVAWIDMGHPDPTVANGFAMAALRGSDGAFICGVMSHDTVNGGRVYFPAGTPDRSDLLPDGTVDLASSLTRELAEETGLLDDDYRVSDEWVVVERWPALAVMRFATMNVPAAEGAEMIRARIATQEHPELSDVRVIRGMDDIDPKAMPLFLQSFLRWSFSADPAVSDSHAGLWSR</sequence>
<dbReference type="EMBL" id="JAIRBM010000002">
    <property type="protein sequence ID" value="MBZ6075278.1"/>
    <property type="molecule type" value="Genomic_DNA"/>
</dbReference>
<protein>
    <submittedName>
        <fullName evidence="1">NUDIX hydrolase</fullName>
    </submittedName>
</protein>
<dbReference type="GO" id="GO:0016787">
    <property type="term" value="F:hydrolase activity"/>
    <property type="evidence" value="ECO:0007669"/>
    <property type="project" value="UniProtKB-KW"/>
</dbReference>
<proteinExistence type="predicted"/>
<name>A0ABS7VJY4_9HYPH</name>
<keyword evidence="2" id="KW-1185">Reference proteome</keyword>
<organism evidence="1 2">
    <name type="scientific">Microvirga puerhi</name>
    <dbReference type="NCBI Taxonomy" id="2876078"/>
    <lineage>
        <taxon>Bacteria</taxon>
        <taxon>Pseudomonadati</taxon>
        <taxon>Pseudomonadota</taxon>
        <taxon>Alphaproteobacteria</taxon>
        <taxon>Hyphomicrobiales</taxon>
        <taxon>Methylobacteriaceae</taxon>
        <taxon>Microvirga</taxon>
    </lineage>
</organism>
<dbReference type="SUPFAM" id="SSF55811">
    <property type="entry name" value="Nudix"/>
    <property type="match status" value="1"/>
</dbReference>
<dbReference type="InterPro" id="IPR015797">
    <property type="entry name" value="NUDIX_hydrolase-like_dom_sf"/>
</dbReference>
<evidence type="ECO:0000313" key="1">
    <source>
        <dbReference type="EMBL" id="MBZ6075278.1"/>
    </source>
</evidence>
<evidence type="ECO:0000313" key="2">
    <source>
        <dbReference type="Proteomes" id="UP000704176"/>
    </source>
</evidence>